<evidence type="ECO:0000313" key="1">
    <source>
        <dbReference type="EMBL" id="SFC85134.1"/>
    </source>
</evidence>
<name>A0AAQ1HMN7_9PSED</name>
<dbReference type="RefSeq" id="WP_074980457.1">
    <property type="nucleotide sequence ID" value="NZ_DBFDNN010000250.1"/>
</dbReference>
<organism evidence="1 2">
    <name type="scientific">Pseudomonas citronellolis</name>
    <dbReference type="NCBI Taxonomy" id="53408"/>
    <lineage>
        <taxon>Bacteria</taxon>
        <taxon>Pseudomonadati</taxon>
        <taxon>Pseudomonadota</taxon>
        <taxon>Gammaproteobacteria</taxon>
        <taxon>Pseudomonadales</taxon>
        <taxon>Pseudomonadaceae</taxon>
        <taxon>Pseudomonas</taxon>
    </lineage>
</organism>
<keyword evidence="2" id="KW-1185">Reference proteome</keyword>
<gene>
    <name evidence="1" type="ORF">SAMN05216577_111121</name>
</gene>
<dbReference type="EMBL" id="FOLS01000011">
    <property type="protein sequence ID" value="SFC85134.1"/>
    <property type="molecule type" value="Genomic_DNA"/>
</dbReference>
<protein>
    <submittedName>
        <fullName evidence="1">Uncharacterized protein</fullName>
    </submittedName>
</protein>
<dbReference type="AlphaFoldDB" id="A0AAQ1HMN7"/>
<comment type="caution">
    <text evidence="1">The sequence shown here is derived from an EMBL/GenBank/DDBJ whole genome shotgun (WGS) entry which is preliminary data.</text>
</comment>
<evidence type="ECO:0000313" key="2">
    <source>
        <dbReference type="Proteomes" id="UP000183385"/>
    </source>
</evidence>
<dbReference type="Proteomes" id="UP000183385">
    <property type="component" value="Unassembled WGS sequence"/>
</dbReference>
<reference evidence="1 2" key="1">
    <citation type="submission" date="2016-10" db="EMBL/GenBank/DDBJ databases">
        <authorList>
            <person name="Varghese N."/>
            <person name="Submissions S."/>
        </authorList>
    </citation>
    <scope>NUCLEOTIDE SEQUENCE [LARGE SCALE GENOMIC DNA]</scope>
    <source>
        <strain evidence="1 2">LMG 18378</strain>
    </source>
</reference>
<accession>A0AAQ1HMN7</accession>
<proteinExistence type="predicted"/>
<sequence length="94" mass="9830">MAVVLHHKVVASLPAELEPNSIYFVRRGAGYDQFVTNASGLVVAYPMNLSVPELAVVLADGQLARMPLDARGEIPIQLADGSLSSVPAIGGPYG</sequence>